<dbReference type="Proteomes" id="UP000252139">
    <property type="component" value="Unassembled WGS sequence"/>
</dbReference>
<comment type="caution">
    <text evidence="1">The sequence shown here is derived from an EMBL/GenBank/DDBJ whole genome shotgun (WGS) entry which is preliminary data.</text>
</comment>
<keyword evidence="2" id="KW-1185">Reference proteome</keyword>
<sequence>MDKVCDDKRIKTSKSVKAAWEQVVHLYENRNEMEARSFIAKGIDQHRDLEVIIGFKTIQQLLIAFRRYHQLLNPLHIKPPPEYDIAFKLWLPIFDCIFVEDPLLATRIAENRKRVHGYSKAVDICTQ</sequence>
<dbReference type="EMBL" id="PJQL01002071">
    <property type="protein sequence ID" value="RCH85543.1"/>
    <property type="molecule type" value="Genomic_DNA"/>
</dbReference>
<name>A0A367J6J0_RHIAZ</name>
<accession>A0A367J6J0</accession>
<dbReference type="AlphaFoldDB" id="A0A367J6J0"/>
<protein>
    <submittedName>
        <fullName evidence="1">Uncharacterized protein</fullName>
    </submittedName>
</protein>
<gene>
    <name evidence="1" type="ORF">CU097_001824</name>
</gene>
<reference evidence="1 2" key="1">
    <citation type="journal article" date="2018" name="G3 (Bethesda)">
        <title>Phylogenetic and Phylogenomic Definition of Rhizopus Species.</title>
        <authorList>
            <person name="Gryganskyi A.P."/>
            <person name="Golan J."/>
            <person name="Dolatabadi S."/>
            <person name="Mondo S."/>
            <person name="Robb S."/>
            <person name="Idnurm A."/>
            <person name="Muszewska A."/>
            <person name="Steczkiewicz K."/>
            <person name="Masonjones S."/>
            <person name="Liao H.L."/>
            <person name="Gajdeczka M.T."/>
            <person name="Anike F."/>
            <person name="Vuek A."/>
            <person name="Anishchenko I.M."/>
            <person name="Voigt K."/>
            <person name="de Hoog G.S."/>
            <person name="Smith M.E."/>
            <person name="Heitman J."/>
            <person name="Vilgalys R."/>
            <person name="Stajich J.E."/>
        </authorList>
    </citation>
    <scope>NUCLEOTIDE SEQUENCE [LARGE SCALE GENOMIC DNA]</scope>
    <source>
        <strain evidence="1 2">CBS 357.93</strain>
    </source>
</reference>
<proteinExistence type="predicted"/>
<evidence type="ECO:0000313" key="1">
    <source>
        <dbReference type="EMBL" id="RCH85543.1"/>
    </source>
</evidence>
<organism evidence="1 2">
    <name type="scientific">Rhizopus azygosporus</name>
    <name type="common">Rhizopus microsporus var. azygosporus</name>
    <dbReference type="NCBI Taxonomy" id="86630"/>
    <lineage>
        <taxon>Eukaryota</taxon>
        <taxon>Fungi</taxon>
        <taxon>Fungi incertae sedis</taxon>
        <taxon>Mucoromycota</taxon>
        <taxon>Mucoromycotina</taxon>
        <taxon>Mucoromycetes</taxon>
        <taxon>Mucorales</taxon>
        <taxon>Mucorineae</taxon>
        <taxon>Rhizopodaceae</taxon>
        <taxon>Rhizopus</taxon>
    </lineage>
</organism>
<evidence type="ECO:0000313" key="2">
    <source>
        <dbReference type="Proteomes" id="UP000252139"/>
    </source>
</evidence>
<dbReference type="OrthoDB" id="2242533at2759"/>